<accession>A0A183CH41</accession>
<dbReference type="Proteomes" id="UP000050741">
    <property type="component" value="Unassembled WGS sequence"/>
</dbReference>
<evidence type="ECO:0000313" key="1">
    <source>
        <dbReference type="Proteomes" id="UP000050741"/>
    </source>
</evidence>
<name>A0A183CH41_GLOPA</name>
<evidence type="ECO:0000313" key="2">
    <source>
        <dbReference type="WBParaSite" id="GPLIN_001219700"/>
    </source>
</evidence>
<reference evidence="1" key="1">
    <citation type="submission" date="2013-12" db="EMBL/GenBank/DDBJ databases">
        <authorList>
            <person name="Aslett M."/>
        </authorList>
    </citation>
    <scope>NUCLEOTIDE SEQUENCE [LARGE SCALE GENOMIC DNA]</scope>
    <source>
        <strain evidence="1">Lindley</strain>
    </source>
</reference>
<protein>
    <submittedName>
        <fullName evidence="2">DDE_Tnp_1_7 domain-containing protein</fullName>
    </submittedName>
</protein>
<proteinExistence type="predicted"/>
<dbReference type="AlphaFoldDB" id="A0A183CH41"/>
<dbReference type="WBParaSite" id="GPLIN_001219700">
    <property type="protein sequence ID" value="GPLIN_001219700"/>
    <property type="gene ID" value="GPLIN_001219700"/>
</dbReference>
<sequence>MASQITEDEDHIMVEDLRGIFVPTFPAESGIFTERKSSFIRRITLRDIIRQTTSIEKGDIQENVFFWHTDEKFIQSQQCSGYLLIQKRKKMGMLFEPGSNLRKKPDHHEQNGDLITMEQQNYSLPAIEWLNEAFCRSVTVELNSTLAQLRVLKRRIGGALRKLDFKEVHAIGVTVTRKSARSRALHTAGMHVRGCLKSSHRNGIEGSEKWHCNGIFAMIYCV</sequence>
<keyword evidence="1" id="KW-1185">Reference proteome</keyword>
<reference evidence="2" key="3">
    <citation type="submission" date="2016-06" db="UniProtKB">
        <authorList>
            <consortium name="WormBaseParasite"/>
        </authorList>
    </citation>
    <scope>IDENTIFICATION</scope>
</reference>
<reference evidence="1" key="2">
    <citation type="submission" date="2014-05" db="EMBL/GenBank/DDBJ databases">
        <title>The genome and life-stage specific transcriptomes of Globodera pallida elucidate key aspects of plant parasitism by a cyst nematode.</title>
        <authorList>
            <person name="Cotton J.A."/>
            <person name="Lilley C.J."/>
            <person name="Jones L.M."/>
            <person name="Kikuchi T."/>
            <person name="Reid A.J."/>
            <person name="Thorpe P."/>
            <person name="Tsai I.J."/>
            <person name="Beasley H."/>
            <person name="Blok V."/>
            <person name="Cock P.J.A."/>
            <person name="Van den Akker S.E."/>
            <person name="Holroyd N."/>
            <person name="Hunt M."/>
            <person name="Mantelin S."/>
            <person name="Naghra H."/>
            <person name="Pain A."/>
            <person name="Palomares-Rius J.E."/>
            <person name="Zarowiecki M."/>
            <person name="Berriman M."/>
            <person name="Jones J.T."/>
            <person name="Urwin P.E."/>
        </authorList>
    </citation>
    <scope>NUCLEOTIDE SEQUENCE [LARGE SCALE GENOMIC DNA]</scope>
    <source>
        <strain evidence="1">Lindley</strain>
    </source>
</reference>
<organism evidence="1 2">
    <name type="scientific">Globodera pallida</name>
    <name type="common">Potato cyst nematode worm</name>
    <name type="synonym">Heterodera pallida</name>
    <dbReference type="NCBI Taxonomy" id="36090"/>
    <lineage>
        <taxon>Eukaryota</taxon>
        <taxon>Metazoa</taxon>
        <taxon>Ecdysozoa</taxon>
        <taxon>Nematoda</taxon>
        <taxon>Chromadorea</taxon>
        <taxon>Rhabditida</taxon>
        <taxon>Tylenchina</taxon>
        <taxon>Tylenchomorpha</taxon>
        <taxon>Tylenchoidea</taxon>
        <taxon>Heteroderidae</taxon>
        <taxon>Heteroderinae</taxon>
        <taxon>Globodera</taxon>
    </lineage>
</organism>